<sequence length="195" mass="19434">MNFKIAFTAAAALLTTFASAAGAATIDFSALAAGTAVTNQFAGVSVSLLGGVDNGPAIVADVFGEGLALTNSTTTYYPTAHTVNFAFGSGASDISFVYNNFGGGNGSSFSAYNGATLVSSGALDATWGYFSTNVTGSGITSLVLSNNNSTGWQFGVTSLSFTAGAVPEPQSWAMLIAGFGLVGAAMRRRSAALAA</sequence>
<dbReference type="EMBL" id="BMJM01000001">
    <property type="protein sequence ID" value="GGE00190.1"/>
    <property type="molecule type" value="Genomic_DNA"/>
</dbReference>
<comment type="caution">
    <text evidence="3">The sequence shown here is derived from an EMBL/GenBank/DDBJ whole genome shotgun (WGS) entry which is preliminary data.</text>
</comment>
<reference evidence="3" key="2">
    <citation type="submission" date="2020-09" db="EMBL/GenBank/DDBJ databases">
        <authorList>
            <person name="Sun Q."/>
            <person name="Zhou Y."/>
        </authorList>
    </citation>
    <scope>NUCLEOTIDE SEQUENCE</scope>
    <source>
        <strain evidence="3">CGMCC 1.15519</strain>
    </source>
</reference>
<feature type="chain" id="PRO_5037310955" description="Ice-binding protein C-terminal domain-containing protein" evidence="1">
    <location>
        <begin position="21"/>
        <end position="195"/>
    </location>
</feature>
<organism evidence="3 4">
    <name type="scientific">Sandarakinorhabdus glacialis</name>
    <dbReference type="NCBI Taxonomy" id="1614636"/>
    <lineage>
        <taxon>Bacteria</taxon>
        <taxon>Pseudomonadati</taxon>
        <taxon>Pseudomonadota</taxon>
        <taxon>Alphaproteobacteria</taxon>
        <taxon>Sphingomonadales</taxon>
        <taxon>Sphingosinicellaceae</taxon>
        <taxon>Sandarakinorhabdus</taxon>
    </lineage>
</organism>
<feature type="signal peptide" evidence="1">
    <location>
        <begin position="1"/>
        <end position="20"/>
    </location>
</feature>
<gene>
    <name evidence="3" type="ORF">GCM10011529_02970</name>
</gene>
<evidence type="ECO:0000259" key="2">
    <source>
        <dbReference type="Pfam" id="PF07589"/>
    </source>
</evidence>
<keyword evidence="1" id="KW-0732">Signal</keyword>
<proteinExistence type="predicted"/>
<feature type="domain" description="Ice-binding protein C-terminal" evidence="2">
    <location>
        <begin position="165"/>
        <end position="189"/>
    </location>
</feature>
<dbReference type="Proteomes" id="UP000635071">
    <property type="component" value="Unassembled WGS sequence"/>
</dbReference>
<name>A0A917E4J8_9SPHN</name>
<keyword evidence="4" id="KW-1185">Reference proteome</keyword>
<evidence type="ECO:0000313" key="3">
    <source>
        <dbReference type="EMBL" id="GGE00190.1"/>
    </source>
</evidence>
<dbReference type="RefSeq" id="WP_188761142.1">
    <property type="nucleotide sequence ID" value="NZ_BMJM01000001.1"/>
</dbReference>
<evidence type="ECO:0000313" key="4">
    <source>
        <dbReference type="Proteomes" id="UP000635071"/>
    </source>
</evidence>
<dbReference type="Pfam" id="PF07589">
    <property type="entry name" value="PEP-CTERM"/>
    <property type="match status" value="1"/>
</dbReference>
<evidence type="ECO:0000256" key="1">
    <source>
        <dbReference type="SAM" id="SignalP"/>
    </source>
</evidence>
<accession>A0A917E4J8</accession>
<dbReference type="InterPro" id="IPR013424">
    <property type="entry name" value="Ice-binding_C"/>
</dbReference>
<dbReference type="NCBIfam" id="NF035944">
    <property type="entry name" value="PEPxxWA-CTERM"/>
    <property type="match status" value="1"/>
</dbReference>
<dbReference type="AlphaFoldDB" id="A0A917E4J8"/>
<reference evidence="3" key="1">
    <citation type="journal article" date="2014" name="Int. J. Syst. Evol. Microbiol.">
        <title>Complete genome sequence of Corynebacterium casei LMG S-19264T (=DSM 44701T), isolated from a smear-ripened cheese.</title>
        <authorList>
            <consortium name="US DOE Joint Genome Institute (JGI-PGF)"/>
            <person name="Walter F."/>
            <person name="Albersmeier A."/>
            <person name="Kalinowski J."/>
            <person name="Ruckert C."/>
        </authorList>
    </citation>
    <scope>NUCLEOTIDE SEQUENCE</scope>
    <source>
        <strain evidence="3">CGMCC 1.15519</strain>
    </source>
</reference>
<protein>
    <recommendedName>
        <fullName evidence="2">Ice-binding protein C-terminal domain-containing protein</fullName>
    </recommendedName>
</protein>